<dbReference type="Pfam" id="PF01633">
    <property type="entry name" value="Choline_kinase"/>
    <property type="match status" value="1"/>
</dbReference>
<name>A0A381Y2R3_9ZZZZ</name>
<organism evidence="1">
    <name type="scientific">marine metagenome</name>
    <dbReference type="NCBI Taxonomy" id="408172"/>
    <lineage>
        <taxon>unclassified sequences</taxon>
        <taxon>metagenomes</taxon>
        <taxon>ecological metagenomes</taxon>
    </lineage>
</organism>
<evidence type="ECO:0000313" key="1">
    <source>
        <dbReference type="EMBL" id="SVA71298.1"/>
    </source>
</evidence>
<dbReference type="PANTHER" id="PTHR40086:SF1">
    <property type="entry name" value="CELL CYCLE REGULATOR CCRZ"/>
    <property type="match status" value="1"/>
</dbReference>
<dbReference type="AlphaFoldDB" id="A0A381Y2R3"/>
<protein>
    <recommendedName>
        <fullName evidence="2">Aminoglycoside phosphotransferase domain-containing protein</fullName>
    </recommendedName>
</protein>
<evidence type="ECO:0008006" key="2">
    <source>
        <dbReference type="Google" id="ProtNLM"/>
    </source>
</evidence>
<reference evidence="1" key="1">
    <citation type="submission" date="2018-05" db="EMBL/GenBank/DDBJ databases">
        <authorList>
            <person name="Lanie J.A."/>
            <person name="Ng W.-L."/>
            <person name="Kazmierczak K.M."/>
            <person name="Andrzejewski T.M."/>
            <person name="Davidsen T.M."/>
            <person name="Wayne K.J."/>
            <person name="Tettelin H."/>
            <person name="Glass J.I."/>
            <person name="Rusch D."/>
            <person name="Podicherti R."/>
            <person name="Tsui H.-C.T."/>
            <person name="Winkler M.E."/>
        </authorList>
    </citation>
    <scope>NUCLEOTIDE SEQUENCE</scope>
</reference>
<dbReference type="SUPFAM" id="SSF56112">
    <property type="entry name" value="Protein kinase-like (PK-like)"/>
    <property type="match status" value="1"/>
</dbReference>
<dbReference type="Gene3D" id="3.30.200.20">
    <property type="entry name" value="Phosphorylase Kinase, domain 1"/>
    <property type="match status" value="1"/>
</dbReference>
<gene>
    <name evidence="1" type="ORF">METZ01_LOCUS124152</name>
</gene>
<proteinExistence type="predicted"/>
<dbReference type="EMBL" id="UINC01017255">
    <property type="protein sequence ID" value="SVA71298.1"/>
    <property type="molecule type" value="Genomic_DNA"/>
</dbReference>
<sequence>MIQKTETIANDFIVKQLIKEGPVTRIYLCTFEGIESVMRLDKPMARQLGLNRAVEYDLLESIQFHGFSPQPLYSDPDEGILVCRYIKGKTLNQADIHQTPMLIEVARITRSIHELEPVSGVLKLTHFLNHYEAQLSDHRLSPFLRSGMDLFAELSPETTALKLCHNDLNHSNFVSGNNLFILDWEYASLNDPYFDLATVIEYHQLSDSKIEEFINHYSQNSESVDIKKLDQWRQLTDYLSIFWLMMLEKYATMSDKEKAWMIDLERRLSKKKG</sequence>
<dbReference type="PANTHER" id="PTHR40086">
    <property type="entry name" value="PHOSPHOTRANSFERASE YTMP-RELATED"/>
    <property type="match status" value="1"/>
</dbReference>
<dbReference type="Gene3D" id="3.90.1200.10">
    <property type="match status" value="1"/>
</dbReference>
<dbReference type="InterPro" id="IPR011009">
    <property type="entry name" value="Kinase-like_dom_sf"/>
</dbReference>
<accession>A0A381Y2R3</accession>
<dbReference type="InterPro" id="IPR052077">
    <property type="entry name" value="CcrZ_PhaseVar_Mediator"/>
</dbReference>
<dbReference type="CDD" id="cd05151">
    <property type="entry name" value="ChoK-like"/>
    <property type="match status" value="1"/>
</dbReference>